<dbReference type="EMBL" id="JASPKY010000599">
    <property type="protein sequence ID" value="KAK9688253.1"/>
    <property type="molecule type" value="Genomic_DNA"/>
</dbReference>
<sequence>MMGISDALPSYVCDAVHTIVESSCARVDVRGWLRAQFYRSSESSRARTAWNRVVPASMSVDGFARSSTEVVKVVELGLRDTSLSHSLNSARYFSVVQVPTASRTDSK</sequence>
<comment type="caution">
    <text evidence="1">The sequence shown here is derived from an EMBL/GenBank/DDBJ whole genome shotgun (WGS) entry which is preliminary data.</text>
</comment>
<accession>A0AAW1IF76</accession>
<evidence type="ECO:0000313" key="1">
    <source>
        <dbReference type="EMBL" id="KAK9688253.1"/>
    </source>
</evidence>
<keyword evidence="2" id="KW-1185">Reference proteome</keyword>
<protein>
    <submittedName>
        <fullName evidence="1">Uncharacterized protein</fullName>
    </submittedName>
</protein>
<organism evidence="1 2">
    <name type="scientific">Popillia japonica</name>
    <name type="common">Japanese beetle</name>
    <dbReference type="NCBI Taxonomy" id="7064"/>
    <lineage>
        <taxon>Eukaryota</taxon>
        <taxon>Metazoa</taxon>
        <taxon>Ecdysozoa</taxon>
        <taxon>Arthropoda</taxon>
        <taxon>Hexapoda</taxon>
        <taxon>Insecta</taxon>
        <taxon>Pterygota</taxon>
        <taxon>Neoptera</taxon>
        <taxon>Endopterygota</taxon>
        <taxon>Coleoptera</taxon>
        <taxon>Polyphaga</taxon>
        <taxon>Scarabaeiformia</taxon>
        <taxon>Scarabaeidae</taxon>
        <taxon>Rutelinae</taxon>
        <taxon>Popillia</taxon>
    </lineage>
</organism>
<proteinExistence type="predicted"/>
<name>A0AAW1IF76_POPJA</name>
<gene>
    <name evidence="1" type="ORF">QE152_g35684</name>
</gene>
<dbReference type="AlphaFoldDB" id="A0AAW1IF76"/>
<reference evidence="1 2" key="1">
    <citation type="journal article" date="2024" name="BMC Genomics">
        <title>De novo assembly and annotation of Popillia japonica's genome with initial clues to its potential as an invasive pest.</title>
        <authorList>
            <person name="Cucini C."/>
            <person name="Boschi S."/>
            <person name="Funari R."/>
            <person name="Cardaioli E."/>
            <person name="Iannotti N."/>
            <person name="Marturano G."/>
            <person name="Paoli F."/>
            <person name="Bruttini M."/>
            <person name="Carapelli A."/>
            <person name="Frati F."/>
            <person name="Nardi F."/>
        </authorList>
    </citation>
    <scope>NUCLEOTIDE SEQUENCE [LARGE SCALE GENOMIC DNA]</scope>
    <source>
        <strain evidence="1">DMR45628</strain>
    </source>
</reference>
<dbReference type="Proteomes" id="UP001458880">
    <property type="component" value="Unassembled WGS sequence"/>
</dbReference>
<evidence type="ECO:0000313" key="2">
    <source>
        <dbReference type="Proteomes" id="UP001458880"/>
    </source>
</evidence>